<evidence type="ECO:0000313" key="1">
    <source>
        <dbReference type="EMBL" id="AJR29315.1"/>
    </source>
</evidence>
<gene>
    <name evidence="1" type="primary">3b</name>
</gene>
<dbReference type="EMBL" id="KP118894">
    <property type="protein sequence ID" value="AJR29315.1"/>
    <property type="molecule type" value="Genomic_RNA"/>
</dbReference>
<protein>
    <submittedName>
        <fullName evidence="1">3b protein</fullName>
    </submittedName>
</protein>
<dbReference type="Proteomes" id="UP000116981">
    <property type="component" value="Genome"/>
</dbReference>
<name>A0A0D3R418_9GAMC</name>
<evidence type="ECO:0000313" key="2">
    <source>
        <dbReference type="Proteomes" id="UP000116981"/>
    </source>
</evidence>
<sequence>MSGLASSVFKPEDCEKYIETGEVLIQQISFNLQHISSVLNTELFDPFEFCYYRGGNFLEIDSAEEVDDEYVE</sequence>
<reference evidence="1 2" key="1">
    <citation type="submission" date="2014-11" db="EMBL/GenBank/DDBJ databases">
        <title>Genomic characteristics of 973/ B genotype infectious bronchitis virus in China.</title>
        <authorList>
            <person name="Xu Q."/>
            <person name="Zhang T."/>
            <person name="Han Z."/>
            <person name="Gao M."/>
            <person name="Wang Q."/>
            <person name="Kong X."/>
            <person name="Liu S."/>
        </authorList>
    </citation>
    <scope>NUCLEOTIDE SEQUENCE [LARGE SCALE GENOMIC DNA]</scope>
    <source>
        <strain evidence="1">Ck/CH/LGD/090907</strain>
    </source>
</reference>
<proteinExistence type="predicted"/>
<organism evidence="1 2">
    <name type="scientific">Infectious bronchitis virus</name>
    <dbReference type="NCBI Taxonomy" id="11120"/>
    <lineage>
        <taxon>Viruses</taxon>
        <taxon>Riboviria</taxon>
        <taxon>Orthornavirae</taxon>
        <taxon>Pisuviricota</taxon>
        <taxon>Pisoniviricetes</taxon>
        <taxon>Nidovirales</taxon>
        <taxon>Cornidovirineae</taxon>
        <taxon>Coronaviridae</taxon>
        <taxon>Orthocoronavirinae</taxon>
        <taxon>Gammacoronavirus</taxon>
        <taxon>Igacovirus</taxon>
        <taxon>Gammacoronavirus galli</taxon>
        <taxon>Avian coronavirus</taxon>
    </lineage>
</organism>
<accession>A0A0D3R418</accession>